<dbReference type="Proteomes" id="UP001287356">
    <property type="component" value="Unassembled WGS sequence"/>
</dbReference>
<accession>A0AAE0K480</accession>
<reference evidence="2" key="2">
    <citation type="submission" date="2023-06" db="EMBL/GenBank/DDBJ databases">
        <authorList>
            <consortium name="Lawrence Berkeley National Laboratory"/>
            <person name="Haridas S."/>
            <person name="Hensen N."/>
            <person name="Bonometti L."/>
            <person name="Westerberg I."/>
            <person name="Brannstrom I.O."/>
            <person name="Guillou S."/>
            <person name="Cros-Aarteil S."/>
            <person name="Calhoun S."/>
            <person name="Kuo A."/>
            <person name="Mondo S."/>
            <person name="Pangilinan J."/>
            <person name="Riley R."/>
            <person name="Labutti K."/>
            <person name="Andreopoulos B."/>
            <person name="Lipzen A."/>
            <person name="Chen C."/>
            <person name="Yanf M."/>
            <person name="Daum C."/>
            <person name="Ng V."/>
            <person name="Clum A."/>
            <person name="Steindorff A."/>
            <person name="Ohm R."/>
            <person name="Martin F."/>
            <person name="Silar P."/>
            <person name="Natvig D."/>
            <person name="Lalanne C."/>
            <person name="Gautier V."/>
            <person name="Ament-Velasquez S.L."/>
            <person name="Kruys A."/>
            <person name="Hutchinson M.I."/>
            <person name="Powell A.J."/>
            <person name="Barry K."/>
            <person name="Miller A.N."/>
            <person name="Grigoriev I.V."/>
            <person name="Debuchy R."/>
            <person name="Gladieux P."/>
            <person name="Thoren M.H."/>
            <person name="Johannesson H."/>
        </authorList>
    </citation>
    <scope>NUCLEOTIDE SEQUENCE</scope>
    <source>
        <strain evidence="2">CBS 958.72</strain>
    </source>
</reference>
<name>A0AAE0K480_9PEZI</name>
<protein>
    <submittedName>
        <fullName evidence="2">Uncharacterized protein</fullName>
    </submittedName>
</protein>
<evidence type="ECO:0000313" key="3">
    <source>
        <dbReference type="Proteomes" id="UP001287356"/>
    </source>
</evidence>
<evidence type="ECO:0000313" key="2">
    <source>
        <dbReference type="EMBL" id="KAK3369634.1"/>
    </source>
</evidence>
<proteinExistence type="predicted"/>
<feature type="region of interest" description="Disordered" evidence="1">
    <location>
        <begin position="118"/>
        <end position="210"/>
    </location>
</feature>
<organism evidence="2 3">
    <name type="scientific">Lasiosphaeria ovina</name>
    <dbReference type="NCBI Taxonomy" id="92902"/>
    <lineage>
        <taxon>Eukaryota</taxon>
        <taxon>Fungi</taxon>
        <taxon>Dikarya</taxon>
        <taxon>Ascomycota</taxon>
        <taxon>Pezizomycotina</taxon>
        <taxon>Sordariomycetes</taxon>
        <taxon>Sordariomycetidae</taxon>
        <taxon>Sordariales</taxon>
        <taxon>Lasiosphaeriaceae</taxon>
        <taxon>Lasiosphaeria</taxon>
    </lineage>
</organism>
<evidence type="ECO:0000256" key="1">
    <source>
        <dbReference type="SAM" id="MobiDB-lite"/>
    </source>
</evidence>
<feature type="compositionally biased region" description="Low complexity" evidence="1">
    <location>
        <begin position="118"/>
        <end position="194"/>
    </location>
</feature>
<reference evidence="2" key="1">
    <citation type="journal article" date="2023" name="Mol. Phylogenet. Evol.">
        <title>Genome-scale phylogeny and comparative genomics of the fungal order Sordariales.</title>
        <authorList>
            <person name="Hensen N."/>
            <person name="Bonometti L."/>
            <person name="Westerberg I."/>
            <person name="Brannstrom I.O."/>
            <person name="Guillou S."/>
            <person name="Cros-Aarteil S."/>
            <person name="Calhoun S."/>
            <person name="Haridas S."/>
            <person name="Kuo A."/>
            <person name="Mondo S."/>
            <person name="Pangilinan J."/>
            <person name="Riley R."/>
            <person name="LaButti K."/>
            <person name="Andreopoulos B."/>
            <person name="Lipzen A."/>
            <person name="Chen C."/>
            <person name="Yan M."/>
            <person name="Daum C."/>
            <person name="Ng V."/>
            <person name="Clum A."/>
            <person name="Steindorff A."/>
            <person name="Ohm R.A."/>
            <person name="Martin F."/>
            <person name="Silar P."/>
            <person name="Natvig D.O."/>
            <person name="Lalanne C."/>
            <person name="Gautier V."/>
            <person name="Ament-Velasquez S.L."/>
            <person name="Kruys A."/>
            <person name="Hutchinson M.I."/>
            <person name="Powell A.J."/>
            <person name="Barry K."/>
            <person name="Miller A.N."/>
            <person name="Grigoriev I.V."/>
            <person name="Debuchy R."/>
            <person name="Gladieux P."/>
            <person name="Hiltunen Thoren M."/>
            <person name="Johannesson H."/>
        </authorList>
    </citation>
    <scope>NUCLEOTIDE SEQUENCE</scope>
    <source>
        <strain evidence="2">CBS 958.72</strain>
    </source>
</reference>
<dbReference type="AlphaFoldDB" id="A0AAE0K480"/>
<dbReference type="EMBL" id="JAULSN010000006">
    <property type="protein sequence ID" value="KAK3369634.1"/>
    <property type="molecule type" value="Genomic_DNA"/>
</dbReference>
<comment type="caution">
    <text evidence="2">The sequence shown here is derived from an EMBL/GenBank/DDBJ whole genome shotgun (WGS) entry which is preliminary data.</text>
</comment>
<keyword evidence="3" id="KW-1185">Reference proteome</keyword>
<sequence length="235" mass="22952">MKPTATIPLLLGAGAAHVRAQKIFIDRAPGYAQLPPCAVVPLSTIVRNMEKGCGDGGHYTSFSCFCTASSARFASAISTDVAARCAASGIASQGAGAALSVFDGYCHVLPTVATTTAKATPAPATPAAANLTTPATSTPPAATPVTSTPPAATPVTLTPPAATPVTSSPPTSSPAAPSSAPANRAAASSTSRTTYSPVRLPTAPVPSSTSGGARFGTVQNLPLACGAALVLAVLA</sequence>
<gene>
    <name evidence="2" type="ORF">B0T24DRAFT_362887</name>
</gene>